<protein>
    <submittedName>
        <fullName evidence="4">Uncharacterized protein</fullName>
    </submittedName>
</protein>
<keyword evidence="1" id="KW-1133">Transmembrane helix</keyword>
<sequence length="276" mass="32195">MPMSLEEEFEKNWKSVSEEQNRMDDITDRKTWAGIEKKIQKKKSVKKLYWAAAVLIPLFMLLAVFRMADSEEGAKTVDQYVYETLERGKSFRLPDGSIVELNPYSKLTLDKGFGDKDRKMVFMGQGKFNVAKDKEKPFRINAGAFNVQVLGTQFFLDQKSITKKVELFEGKVKIEHGKIVTYLLPKEIWMNDPQRLDYHYYHPEKQRSFTFDRSDYSEAIKQLENTYNISITYPAQFKHKKVSGAFTGNLKEVLSVISFPFNLKPENINEKEIILK</sequence>
<feature type="domain" description="Protein FecR C-terminal" evidence="3">
    <location>
        <begin position="209"/>
        <end position="274"/>
    </location>
</feature>
<evidence type="ECO:0000259" key="2">
    <source>
        <dbReference type="Pfam" id="PF04773"/>
    </source>
</evidence>
<dbReference type="InterPro" id="IPR032508">
    <property type="entry name" value="FecR_C"/>
</dbReference>
<dbReference type="PANTHER" id="PTHR30273">
    <property type="entry name" value="PERIPLASMIC SIGNAL SENSOR AND SIGMA FACTOR ACTIVATOR FECR-RELATED"/>
    <property type="match status" value="1"/>
</dbReference>
<accession>A0A086B2F5</accession>
<dbReference type="GO" id="GO:0016989">
    <property type="term" value="F:sigma factor antagonist activity"/>
    <property type="evidence" value="ECO:0007669"/>
    <property type="project" value="TreeGrafter"/>
</dbReference>
<dbReference type="InterPro" id="IPR012373">
    <property type="entry name" value="Ferrdict_sens_TM"/>
</dbReference>
<organism evidence="4 5">
    <name type="scientific">Chryseobacterium piperi</name>
    <dbReference type="NCBI Taxonomy" id="558152"/>
    <lineage>
        <taxon>Bacteria</taxon>
        <taxon>Pseudomonadati</taxon>
        <taxon>Bacteroidota</taxon>
        <taxon>Flavobacteriia</taxon>
        <taxon>Flavobacteriales</taxon>
        <taxon>Weeksellaceae</taxon>
        <taxon>Chryseobacterium group</taxon>
        <taxon>Chryseobacterium</taxon>
    </lineage>
</organism>
<evidence type="ECO:0000313" key="4">
    <source>
        <dbReference type="EMBL" id="KFF23119.1"/>
    </source>
</evidence>
<dbReference type="Gene3D" id="2.60.120.1440">
    <property type="match status" value="1"/>
</dbReference>
<keyword evidence="5" id="KW-1185">Reference proteome</keyword>
<name>A0A086B2F5_9FLAO</name>
<dbReference type="EMBL" id="JPRJ01000031">
    <property type="protein sequence ID" value="KFF23119.1"/>
    <property type="molecule type" value="Genomic_DNA"/>
</dbReference>
<dbReference type="InterPro" id="IPR006860">
    <property type="entry name" value="FecR"/>
</dbReference>
<dbReference type="STRING" id="558152.IQ37_14500"/>
<dbReference type="KEGG" id="cpip:CJF12_01240"/>
<reference evidence="4 5" key="1">
    <citation type="submission" date="2014-07" db="EMBL/GenBank/DDBJ databases">
        <title>Genome of Chryseobacterium piperi CTM.</title>
        <authorList>
            <person name="Pipes S.E."/>
            <person name="Stropko S.J."/>
            <person name="Newman J.D."/>
        </authorList>
    </citation>
    <scope>NUCLEOTIDE SEQUENCE [LARGE SCALE GENOMIC DNA]</scope>
    <source>
        <strain evidence="4 5">CTM</strain>
    </source>
</reference>
<dbReference type="Pfam" id="PF16344">
    <property type="entry name" value="FecR_C"/>
    <property type="match status" value="1"/>
</dbReference>
<dbReference type="eggNOG" id="COG3712">
    <property type="taxonomic scope" value="Bacteria"/>
</dbReference>
<evidence type="ECO:0000259" key="3">
    <source>
        <dbReference type="Pfam" id="PF16344"/>
    </source>
</evidence>
<comment type="caution">
    <text evidence="4">The sequence shown here is derived from an EMBL/GenBank/DDBJ whole genome shotgun (WGS) entry which is preliminary data.</text>
</comment>
<evidence type="ECO:0000256" key="1">
    <source>
        <dbReference type="SAM" id="Phobius"/>
    </source>
</evidence>
<dbReference type="Pfam" id="PF04773">
    <property type="entry name" value="FecR"/>
    <property type="match status" value="1"/>
</dbReference>
<evidence type="ECO:0000313" key="5">
    <source>
        <dbReference type="Proteomes" id="UP000028709"/>
    </source>
</evidence>
<dbReference type="AlphaFoldDB" id="A0A086B2F5"/>
<feature type="transmembrane region" description="Helical" evidence="1">
    <location>
        <begin position="48"/>
        <end position="68"/>
    </location>
</feature>
<gene>
    <name evidence="4" type="ORF">IQ37_14500</name>
</gene>
<feature type="domain" description="FecR protein" evidence="2">
    <location>
        <begin position="90"/>
        <end position="173"/>
    </location>
</feature>
<keyword evidence="1" id="KW-0812">Transmembrane</keyword>
<proteinExistence type="predicted"/>
<dbReference type="PANTHER" id="PTHR30273:SF2">
    <property type="entry name" value="PROTEIN FECR"/>
    <property type="match status" value="1"/>
</dbReference>
<dbReference type="OrthoDB" id="1097132at2"/>
<keyword evidence="1" id="KW-0472">Membrane</keyword>
<dbReference type="Proteomes" id="UP000028709">
    <property type="component" value="Unassembled WGS sequence"/>
</dbReference>
<dbReference type="Gene3D" id="3.55.50.30">
    <property type="match status" value="1"/>
</dbReference>